<sequence length="280" mass="31149">MKKNFSHGQFSENISEGKDFSRRPGFKNRFDKKGFWGRVRRTIAGSNVVLEIIDARFPEQTRNKRIENIARRNKKKVIVVFNKVDLIGTENARKAAQEMDLKKETVFVSCTEKTGTAKLRKAIFEASRGKSVKVSVVGYPNTGKSSVINLLKGRKTMRTSSTAGFTKGEQYARVSEKILLIDTPGVIPLTEMDETSLALIGARSPGQLQEPELAAEKLVKLLQGRGKEEICGVKIKGLDTEKAMEEIALRKGKLKKGGLPDVKAASKMLLLDWQKGKKNL</sequence>
<evidence type="ECO:0000256" key="3">
    <source>
        <dbReference type="PIRNR" id="PIRNR006230"/>
    </source>
</evidence>
<accession>A0A8T4L0D2</accession>
<dbReference type="SUPFAM" id="SSF52540">
    <property type="entry name" value="P-loop containing nucleoside triphosphate hydrolases"/>
    <property type="match status" value="1"/>
</dbReference>
<dbReference type="Proteomes" id="UP000683213">
    <property type="component" value="Unassembled WGS sequence"/>
</dbReference>
<comment type="similarity">
    <text evidence="3">Belongs to the TRAFAC class YlqF/YawG GTPase family. MTG1 subfamily.</text>
</comment>
<evidence type="ECO:0000256" key="4">
    <source>
        <dbReference type="SAM" id="MobiDB-lite"/>
    </source>
</evidence>
<dbReference type="AlphaFoldDB" id="A0A8T4L0D2"/>
<dbReference type="EMBL" id="JAGVWF010000037">
    <property type="protein sequence ID" value="MBS3059342.1"/>
    <property type="molecule type" value="Genomic_DNA"/>
</dbReference>
<evidence type="ECO:0000313" key="6">
    <source>
        <dbReference type="EMBL" id="MBS3059342.1"/>
    </source>
</evidence>
<gene>
    <name evidence="6" type="ORF">J4224_02855</name>
</gene>
<evidence type="ECO:0000256" key="1">
    <source>
        <dbReference type="ARBA" id="ARBA00022741"/>
    </source>
</evidence>
<dbReference type="Gene3D" id="3.40.50.300">
    <property type="entry name" value="P-loop containing nucleotide triphosphate hydrolases"/>
    <property type="match status" value="1"/>
</dbReference>
<dbReference type="InterPro" id="IPR030378">
    <property type="entry name" value="G_CP_dom"/>
</dbReference>
<dbReference type="Pfam" id="PF01926">
    <property type="entry name" value="MMR_HSR1"/>
    <property type="match status" value="1"/>
</dbReference>
<dbReference type="GO" id="GO:0005525">
    <property type="term" value="F:GTP binding"/>
    <property type="evidence" value="ECO:0007669"/>
    <property type="project" value="UniProtKB-KW"/>
</dbReference>
<dbReference type="InterPro" id="IPR006073">
    <property type="entry name" value="GTP-bd"/>
</dbReference>
<dbReference type="InterPro" id="IPR023179">
    <property type="entry name" value="GTP-bd_ortho_bundle_sf"/>
</dbReference>
<name>A0A8T4L0D2_9ARCH</name>
<dbReference type="PROSITE" id="PS51721">
    <property type="entry name" value="G_CP"/>
    <property type="match status" value="1"/>
</dbReference>
<keyword evidence="1 3" id="KW-0547">Nucleotide-binding</keyword>
<dbReference type="Gene3D" id="1.10.1580.10">
    <property type="match status" value="1"/>
</dbReference>
<feature type="compositionally biased region" description="Polar residues" evidence="4">
    <location>
        <begin position="1"/>
        <end position="14"/>
    </location>
</feature>
<feature type="region of interest" description="Disordered" evidence="4">
    <location>
        <begin position="1"/>
        <end position="20"/>
    </location>
</feature>
<evidence type="ECO:0000313" key="7">
    <source>
        <dbReference type="Proteomes" id="UP000683213"/>
    </source>
</evidence>
<feature type="domain" description="CP-type G" evidence="5">
    <location>
        <begin position="36"/>
        <end position="189"/>
    </location>
</feature>
<dbReference type="InterPro" id="IPR050755">
    <property type="entry name" value="TRAFAC_YlqF/YawG_RiboMat"/>
</dbReference>
<evidence type="ECO:0000256" key="2">
    <source>
        <dbReference type="ARBA" id="ARBA00023134"/>
    </source>
</evidence>
<dbReference type="PRINTS" id="PR00326">
    <property type="entry name" value="GTP1OBG"/>
</dbReference>
<dbReference type="PANTHER" id="PTHR11089">
    <property type="entry name" value="GTP-BINDING PROTEIN-RELATED"/>
    <property type="match status" value="1"/>
</dbReference>
<keyword evidence="2 3" id="KW-0342">GTP-binding</keyword>
<dbReference type="CDD" id="cd00882">
    <property type="entry name" value="Ras_like_GTPase"/>
    <property type="match status" value="1"/>
</dbReference>
<reference evidence="6" key="1">
    <citation type="submission" date="2021-03" db="EMBL/GenBank/DDBJ databases">
        <authorList>
            <person name="Jaffe A."/>
        </authorList>
    </citation>
    <scope>NUCLEOTIDE SEQUENCE</scope>
    <source>
        <strain evidence="6">RIFCSPHIGHO2_01_FULL_GW2011_AR10_43_9</strain>
    </source>
</reference>
<dbReference type="InterPro" id="IPR016478">
    <property type="entry name" value="GTPase_MTG1"/>
</dbReference>
<protein>
    <submittedName>
        <fullName evidence="6">50S ribosome-binding GTPase</fullName>
    </submittedName>
</protein>
<proteinExistence type="inferred from homology"/>
<organism evidence="6 7">
    <name type="scientific">Candidatus Iainarchaeum sp</name>
    <dbReference type="NCBI Taxonomy" id="3101447"/>
    <lineage>
        <taxon>Archaea</taxon>
        <taxon>Candidatus Iainarchaeota</taxon>
        <taxon>Candidatus Iainarchaeia</taxon>
        <taxon>Candidatus Iainarchaeales</taxon>
        <taxon>Candidatus Iainarchaeaceae</taxon>
        <taxon>Candidatus Iainarchaeum</taxon>
    </lineage>
</organism>
<dbReference type="PIRSF" id="PIRSF006230">
    <property type="entry name" value="MG442"/>
    <property type="match status" value="1"/>
</dbReference>
<evidence type="ECO:0000259" key="5">
    <source>
        <dbReference type="PROSITE" id="PS51721"/>
    </source>
</evidence>
<dbReference type="InterPro" id="IPR027417">
    <property type="entry name" value="P-loop_NTPase"/>
</dbReference>
<reference evidence="6" key="2">
    <citation type="submission" date="2021-05" db="EMBL/GenBank/DDBJ databases">
        <title>Protein family content uncovers lineage relationships and bacterial pathway maintenance mechanisms in DPANN archaea.</title>
        <authorList>
            <person name="Castelle C.J."/>
            <person name="Meheust R."/>
            <person name="Jaffe A.L."/>
            <person name="Seitz K."/>
            <person name="Gong X."/>
            <person name="Baker B.J."/>
            <person name="Banfield J.F."/>
        </authorList>
    </citation>
    <scope>NUCLEOTIDE SEQUENCE</scope>
    <source>
        <strain evidence="6">RIFCSPHIGHO2_01_FULL_GW2011_AR10_43_9</strain>
    </source>
</reference>
<dbReference type="PANTHER" id="PTHR11089:SF30">
    <property type="entry name" value="GUANINE NUCLEOTIDE-BINDING PROTEIN-LIKE 3 HOMOLOG"/>
    <property type="match status" value="1"/>
</dbReference>
<comment type="caution">
    <text evidence="6">The sequence shown here is derived from an EMBL/GenBank/DDBJ whole genome shotgun (WGS) entry which is preliminary data.</text>
</comment>